<dbReference type="Proteomes" id="UP001162992">
    <property type="component" value="Chromosome 2"/>
</dbReference>
<dbReference type="EMBL" id="CM055093">
    <property type="protein sequence ID" value="KAJ7566419.1"/>
    <property type="molecule type" value="Genomic_DNA"/>
</dbReference>
<keyword evidence="2" id="KW-1185">Reference proteome</keyword>
<organism evidence="1 2">
    <name type="scientific">Diphasiastrum complanatum</name>
    <name type="common">Issler's clubmoss</name>
    <name type="synonym">Lycopodium complanatum</name>
    <dbReference type="NCBI Taxonomy" id="34168"/>
    <lineage>
        <taxon>Eukaryota</taxon>
        <taxon>Viridiplantae</taxon>
        <taxon>Streptophyta</taxon>
        <taxon>Embryophyta</taxon>
        <taxon>Tracheophyta</taxon>
        <taxon>Lycopodiopsida</taxon>
        <taxon>Lycopodiales</taxon>
        <taxon>Lycopodiaceae</taxon>
        <taxon>Lycopodioideae</taxon>
        <taxon>Diphasiastrum</taxon>
    </lineage>
</organism>
<sequence>MLEGKAVIGDSDMPNKMQAHAMRCASEALDLHDVTDCMDIARYLKKEFDESYGKGWQCVVGTSFGSYVTHTSGSFIYFSLERMAFLLFKGAAVAQAA</sequence>
<accession>A0ACC2EIZ0</accession>
<reference evidence="2" key="1">
    <citation type="journal article" date="2024" name="Proc. Natl. Acad. Sci. U.S.A.">
        <title>Extraordinary preservation of gene collinearity over three hundred million years revealed in homosporous lycophytes.</title>
        <authorList>
            <person name="Li C."/>
            <person name="Wickell D."/>
            <person name="Kuo L.Y."/>
            <person name="Chen X."/>
            <person name="Nie B."/>
            <person name="Liao X."/>
            <person name="Peng D."/>
            <person name="Ji J."/>
            <person name="Jenkins J."/>
            <person name="Williams M."/>
            <person name="Shu S."/>
            <person name="Plott C."/>
            <person name="Barry K."/>
            <person name="Rajasekar S."/>
            <person name="Grimwood J."/>
            <person name="Han X."/>
            <person name="Sun S."/>
            <person name="Hou Z."/>
            <person name="He W."/>
            <person name="Dai G."/>
            <person name="Sun C."/>
            <person name="Schmutz J."/>
            <person name="Leebens-Mack J.H."/>
            <person name="Li F.W."/>
            <person name="Wang L."/>
        </authorList>
    </citation>
    <scope>NUCLEOTIDE SEQUENCE [LARGE SCALE GENOMIC DNA]</scope>
    <source>
        <strain evidence="2">cv. PW_Plant_1</strain>
    </source>
</reference>
<gene>
    <name evidence="1" type="ORF">O6H91_02G102200</name>
</gene>
<evidence type="ECO:0000313" key="2">
    <source>
        <dbReference type="Proteomes" id="UP001162992"/>
    </source>
</evidence>
<name>A0ACC2EIZ0_DIPCM</name>
<proteinExistence type="predicted"/>
<evidence type="ECO:0000313" key="1">
    <source>
        <dbReference type="EMBL" id="KAJ7566419.1"/>
    </source>
</evidence>
<comment type="caution">
    <text evidence="1">The sequence shown here is derived from an EMBL/GenBank/DDBJ whole genome shotgun (WGS) entry which is preliminary data.</text>
</comment>
<protein>
    <submittedName>
        <fullName evidence="1">Uncharacterized protein</fullName>
    </submittedName>
</protein>